<comment type="caution">
    <text evidence="2">The sequence shown here is derived from an EMBL/GenBank/DDBJ whole genome shotgun (WGS) entry which is preliminary data.</text>
</comment>
<feature type="non-terminal residue" evidence="2">
    <location>
        <position position="55"/>
    </location>
</feature>
<name>A0A9N9I2J0_9GLOM</name>
<dbReference type="EMBL" id="CAJVPS010024918">
    <property type="protein sequence ID" value="CAG8717651.1"/>
    <property type="molecule type" value="Genomic_DNA"/>
</dbReference>
<proteinExistence type="predicted"/>
<feature type="compositionally biased region" description="Polar residues" evidence="1">
    <location>
        <begin position="26"/>
        <end position="42"/>
    </location>
</feature>
<protein>
    <submittedName>
        <fullName evidence="2">15_t:CDS:1</fullName>
    </submittedName>
</protein>
<evidence type="ECO:0000313" key="3">
    <source>
        <dbReference type="Proteomes" id="UP000789508"/>
    </source>
</evidence>
<keyword evidence="3" id="KW-1185">Reference proteome</keyword>
<organism evidence="2 3">
    <name type="scientific">Ambispora leptoticha</name>
    <dbReference type="NCBI Taxonomy" id="144679"/>
    <lineage>
        <taxon>Eukaryota</taxon>
        <taxon>Fungi</taxon>
        <taxon>Fungi incertae sedis</taxon>
        <taxon>Mucoromycota</taxon>
        <taxon>Glomeromycotina</taxon>
        <taxon>Glomeromycetes</taxon>
        <taxon>Archaeosporales</taxon>
        <taxon>Ambisporaceae</taxon>
        <taxon>Ambispora</taxon>
    </lineage>
</organism>
<feature type="non-terminal residue" evidence="2">
    <location>
        <position position="1"/>
    </location>
</feature>
<dbReference type="AlphaFoldDB" id="A0A9N9I2J0"/>
<feature type="compositionally biased region" description="Basic residues" evidence="1">
    <location>
        <begin position="45"/>
        <end position="55"/>
    </location>
</feature>
<evidence type="ECO:0000256" key="1">
    <source>
        <dbReference type="SAM" id="MobiDB-lite"/>
    </source>
</evidence>
<gene>
    <name evidence="2" type="ORF">ALEPTO_LOCUS12138</name>
</gene>
<feature type="region of interest" description="Disordered" evidence="1">
    <location>
        <begin position="17"/>
        <end position="55"/>
    </location>
</feature>
<dbReference type="Proteomes" id="UP000789508">
    <property type="component" value="Unassembled WGS sequence"/>
</dbReference>
<sequence>LAGETIFGKWRKTIPGETLAKRRNSGETSGNIETPGESQNSVKIKPSKTLKKTEP</sequence>
<evidence type="ECO:0000313" key="2">
    <source>
        <dbReference type="EMBL" id="CAG8717651.1"/>
    </source>
</evidence>
<reference evidence="2" key="1">
    <citation type="submission" date="2021-06" db="EMBL/GenBank/DDBJ databases">
        <authorList>
            <person name="Kallberg Y."/>
            <person name="Tangrot J."/>
            <person name="Rosling A."/>
        </authorList>
    </citation>
    <scope>NUCLEOTIDE SEQUENCE</scope>
    <source>
        <strain evidence="2">FL130A</strain>
    </source>
</reference>
<accession>A0A9N9I2J0</accession>